<feature type="signal peptide" evidence="4">
    <location>
        <begin position="1"/>
        <end position="17"/>
    </location>
</feature>
<dbReference type="RefSeq" id="WP_029134764.1">
    <property type="nucleotide sequence ID" value="NZ_PKUN01000023.1"/>
</dbReference>
<dbReference type="STRING" id="1111735.GCA_000428045_01495"/>
<dbReference type="InterPro" id="IPR007730">
    <property type="entry name" value="SPOR-like_dom"/>
</dbReference>
<evidence type="ECO:0000256" key="4">
    <source>
        <dbReference type="HAMAP-Rule" id="MF_02071"/>
    </source>
</evidence>
<dbReference type="AlphaFoldDB" id="A0A2N6CTI2"/>
<dbReference type="Pfam" id="PF05036">
    <property type="entry name" value="SPOR"/>
    <property type="match status" value="1"/>
</dbReference>
<dbReference type="GO" id="GO:0071555">
    <property type="term" value="P:cell wall organization"/>
    <property type="evidence" value="ECO:0007669"/>
    <property type="project" value="UniProtKB-KW"/>
</dbReference>
<keyword evidence="3 4" id="KW-0961">Cell wall biogenesis/degradation</keyword>
<evidence type="ECO:0000256" key="5">
    <source>
        <dbReference type="RuleBase" id="RU003495"/>
    </source>
</evidence>
<gene>
    <name evidence="4" type="primary">rlpA</name>
    <name evidence="8" type="ORF">C0630_13465</name>
</gene>
<dbReference type="Pfam" id="PF03330">
    <property type="entry name" value="DPBB_1"/>
    <property type="match status" value="1"/>
</dbReference>
<sequence precursor="true">MSVAMPVKSLLYGVACATLLSACSVRPLMPPGYPDSGDSAPARRLDPNSIADATPRVEPKSRRGNPDSYVVLGQRYHTLPSSRGYVERGIASWYGTKFHGRSTSSGEPYDMYAMTAAHKSLPLPTYVQVTNLRNGRSAIVKVNDRGPFHDNRLIDLSYAAATKLGILGEGTGLVEVRALNPGAPPVQTAPSPVIQASVPTSPGLFIQVGAFSSRQNANQLSQRLTSSLGEKVRIQQVDHRGQPLFRVQIGPLASVEQVDSLSLNLPRLGIVETQVIID</sequence>
<dbReference type="EC" id="4.2.2.-" evidence="4"/>
<feature type="compositionally biased region" description="Basic and acidic residues" evidence="6">
    <location>
        <begin position="55"/>
        <end position="65"/>
    </location>
</feature>
<evidence type="ECO:0000256" key="6">
    <source>
        <dbReference type="SAM" id="MobiDB-lite"/>
    </source>
</evidence>
<dbReference type="GO" id="GO:0009279">
    <property type="term" value="C:cell outer membrane"/>
    <property type="evidence" value="ECO:0007669"/>
    <property type="project" value="TreeGrafter"/>
</dbReference>
<dbReference type="CDD" id="cd22268">
    <property type="entry name" value="DPBB_RlpA-like"/>
    <property type="match status" value="1"/>
</dbReference>
<dbReference type="GO" id="GO:0000270">
    <property type="term" value="P:peptidoglycan metabolic process"/>
    <property type="evidence" value="ECO:0007669"/>
    <property type="project" value="UniProtKB-UniRule"/>
</dbReference>
<organism evidence="8 9">
    <name type="scientific">Sedimenticola selenatireducens</name>
    <dbReference type="NCBI Taxonomy" id="191960"/>
    <lineage>
        <taxon>Bacteria</taxon>
        <taxon>Pseudomonadati</taxon>
        <taxon>Pseudomonadota</taxon>
        <taxon>Gammaproteobacteria</taxon>
        <taxon>Chromatiales</taxon>
        <taxon>Sedimenticolaceae</taxon>
        <taxon>Sedimenticola</taxon>
    </lineage>
</organism>
<keyword evidence="2 4" id="KW-0456">Lyase</keyword>
<feature type="region of interest" description="Disordered" evidence="6">
    <location>
        <begin position="34"/>
        <end position="67"/>
    </location>
</feature>
<dbReference type="PROSITE" id="PS51724">
    <property type="entry name" value="SPOR"/>
    <property type="match status" value="1"/>
</dbReference>
<comment type="caution">
    <text evidence="8">The sequence shown here is derived from an EMBL/GenBank/DDBJ whole genome shotgun (WGS) entry which is preliminary data.</text>
</comment>
<evidence type="ECO:0000256" key="1">
    <source>
        <dbReference type="ARBA" id="ARBA00022729"/>
    </source>
</evidence>
<dbReference type="HAMAP" id="MF_02071">
    <property type="entry name" value="RlpA"/>
    <property type="match status" value="1"/>
</dbReference>
<dbReference type="GO" id="GO:0008932">
    <property type="term" value="F:lytic endotransglycosylase activity"/>
    <property type="evidence" value="ECO:0007669"/>
    <property type="project" value="UniProtKB-UniRule"/>
</dbReference>
<evidence type="ECO:0000313" key="9">
    <source>
        <dbReference type="Proteomes" id="UP000235015"/>
    </source>
</evidence>
<dbReference type="PANTHER" id="PTHR34183">
    <property type="entry name" value="ENDOLYTIC PEPTIDOGLYCAN TRANSGLYCOSYLASE RLPA"/>
    <property type="match status" value="1"/>
</dbReference>
<comment type="function">
    <text evidence="4">Lytic transglycosylase with a strong preference for naked glycan strands that lack stem peptides.</text>
</comment>
<dbReference type="Gene3D" id="2.40.40.10">
    <property type="entry name" value="RlpA-like domain"/>
    <property type="match status" value="1"/>
</dbReference>
<dbReference type="SUPFAM" id="SSF50685">
    <property type="entry name" value="Barwin-like endoglucanases"/>
    <property type="match status" value="1"/>
</dbReference>
<dbReference type="SUPFAM" id="SSF110997">
    <property type="entry name" value="Sporulation related repeat"/>
    <property type="match status" value="1"/>
</dbReference>
<dbReference type="Gene3D" id="3.30.70.1070">
    <property type="entry name" value="Sporulation related repeat"/>
    <property type="match status" value="1"/>
</dbReference>
<dbReference type="InterPro" id="IPR012997">
    <property type="entry name" value="RplA"/>
</dbReference>
<dbReference type="InterPro" id="IPR036908">
    <property type="entry name" value="RlpA-like_sf"/>
</dbReference>
<dbReference type="FunFam" id="2.40.40.10:FF:000003">
    <property type="entry name" value="Endolytic peptidoglycan transglycosylase RlpA"/>
    <property type="match status" value="1"/>
</dbReference>
<dbReference type="InterPro" id="IPR009009">
    <property type="entry name" value="RlpA-like_DPBB"/>
</dbReference>
<keyword evidence="1 4" id="KW-0732">Signal</keyword>
<evidence type="ECO:0000256" key="3">
    <source>
        <dbReference type="ARBA" id="ARBA00023316"/>
    </source>
</evidence>
<protein>
    <recommendedName>
        <fullName evidence="4">Endolytic peptidoglycan transglycosylase RlpA</fullName>
        <ecNumber evidence="4">4.2.2.-</ecNumber>
    </recommendedName>
</protein>
<evidence type="ECO:0000259" key="7">
    <source>
        <dbReference type="PROSITE" id="PS51724"/>
    </source>
</evidence>
<comment type="similarity">
    <text evidence="4 5">Belongs to the RlpA family.</text>
</comment>
<proteinExistence type="inferred from homology"/>
<dbReference type="Proteomes" id="UP000235015">
    <property type="component" value="Unassembled WGS sequence"/>
</dbReference>
<reference evidence="8 9" key="1">
    <citation type="submission" date="2017-11" db="EMBL/GenBank/DDBJ databases">
        <title>Genome-resolved metagenomics identifies genetic mobility, metabolic interactions, and unexpected diversity in perchlorate-reducing communities.</title>
        <authorList>
            <person name="Barnum T.P."/>
            <person name="Figueroa I.A."/>
            <person name="Carlstrom C.I."/>
            <person name="Lucas L.N."/>
            <person name="Engelbrektson A.L."/>
            <person name="Coates J.D."/>
        </authorList>
    </citation>
    <scope>NUCLEOTIDE SEQUENCE [LARGE SCALE GENOMIC DNA]</scope>
    <source>
        <strain evidence="8">BM301</strain>
    </source>
</reference>
<dbReference type="InterPro" id="IPR036680">
    <property type="entry name" value="SPOR-like_sf"/>
</dbReference>
<dbReference type="GO" id="GO:0042834">
    <property type="term" value="F:peptidoglycan binding"/>
    <property type="evidence" value="ECO:0007669"/>
    <property type="project" value="InterPro"/>
</dbReference>
<feature type="chain" id="PRO_5015014873" description="Endolytic peptidoglycan transglycosylase RlpA" evidence="4">
    <location>
        <begin position="18"/>
        <end position="278"/>
    </location>
</feature>
<feature type="domain" description="SPOR" evidence="7">
    <location>
        <begin position="198"/>
        <end position="278"/>
    </location>
</feature>
<accession>A0A2N6CTI2</accession>
<evidence type="ECO:0000256" key="2">
    <source>
        <dbReference type="ARBA" id="ARBA00023239"/>
    </source>
</evidence>
<evidence type="ECO:0000313" key="8">
    <source>
        <dbReference type="EMBL" id="PLX60472.1"/>
    </source>
</evidence>
<dbReference type="InterPro" id="IPR034718">
    <property type="entry name" value="RlpA"/>
</dbReference>
<dbReference type="NCBIfam" id="TIGR00413">
    <property type="entry name" value="rlpA"/>
    <property type="match status" value="1"/>
</dbReference>
<name>A0A2N6CTI2_9GAMM</name>
<dbReference type="PANTHER" id="PTHR34183:SF1">
    <property type="entry name" value="ENDOLYTIC PEPTIDOGLYCAN TRANSGLYCOSYLASE RLPA"/>
    <property type="match status" value="1"/>
</dbReference>
<dbReference type="EMBL" id="PKUN01000023">
    <property type="protein sequence ID" value="PLX60472.1"/>
    <property type="molecule type" value="Genomic_DNA"/>
</dbReference>